<protein>
    <submittedName>
        <fullName evidence="2">Uncharacterized protein</fullName>
    </submittedName>
</protein>
<evidence type="ECO:0000313" key="2">
    <source>
        <dbReference type="EMBL" id="KAK7027544.1"/>
    </source>
</evidence>
<organism evidence="2 3">
    <name type="scientific">Paramarasmius palmivorus</name>
    <dbReference type="NCBI Taxonomy" id="297713"/>
    <lineage>
        <taxon>Eukaryota</taxon>
        <taxon>Fungi</taxon>
        <taxon>Dikarya</taxon>
        <taxon>Basidiomycota</taxon>
        <taxon>Agaricomycotina</taxon>
        <taxon>Agaricomycetes</taxon>
        <taxon>Agaricomycetidae</taxon>
        <taxon>Agaricales</taxon>
        <taxon>Marasmiineae</taxon>
        <taxon>Marasmiaceae</taxon>
        <taxon>Paramarasmius</taxon>
    </lineage>
</organism>
<feature type="region of interest" description="Disordered" evidence="1">
    <location>
        <begin position="142"/>
        <end position="172"/>
    </location>
</feature>
<name>A0AAW0BM80_9AGAR</name>
<sequence>MAQTEKEELIDSIPSRVLIEFRNYVFSPSYIQRNASRFLDNQWVDLEELKAFLTQPNYAHYLTSSDDFTVVGSSPPPEHFTVNEDVKVKVEDDTEGTVVKSECLEAVEGALSDDISAVKLRTIREGDHDVFEILDSDDECSASSAASAASTSPNTTGEAPVKTEDSDSEETDFDIDEATPEAAKYRGFVGWVPSDTFWNDPSIKAEVYVGLASIRITRQATVRRLERINKPAKCYPVFEFPAAIIVDASDEKYNIVNPETQELYTVDHIIKDIDIESFSGPTGTGQPTVDVNIEPGEEGIDCRRSRLKCKGCIICEYTDKQLLVERWGIDTSSRDRVFEAQVQTKSEEGSTAESTAATFLNIAHARKCTARDKHGKLCEGKLTLKTSNYGKFMGCSGWRKNWKDGHVRLTIWSAVNVDVLKSLIDGGSSTGKDTPACTLVKSPRIGLKLSFCPHSHIINGLAQRGKILAHKCPVDRTIFIPSDSTMRKALILTTKPMPHSHPMMPDDKLSKVAKEVYRQCVRAVGTVAVTRQEVDSAPTTVQHLGGQLPSEYDSGLHDKRKRANLVHEEKKKLYPHGFHIEGLFSVFIRDRMKSKEECYVQRFISTPTGGNIIVTCVPFLLNLIHDVKCFEGDGTFKRLHEMTEWEMAVFHRGLQQALTIARIYMDQADTEHYKIMYDTLQELVLTLTGKPLRFKRLTPGGTLSGVNADMEIAHALGLAKSFLPTNVPEHSGINTDDPAELLPYIFRLCHVHARRAVIPFKNSGISSDDYDQLFNFMHLKSQVDVDNLTLRIKEMNNTNISAWWRHKLEFKWILPCLIKALSHMHPEDWDATLPNTNTGEAQHHWTNNCTGINLTLVEAVESARKVDNDVMRLVKVTFEKAAVQNSNNNLVNRMSRNIRRHDRAADKAQKGKQVVEATSDLQEKITLERESRKESVNREKALKEQLTELKVLHSSSSGSVSNLFGKKPQGPRAKAAESSSCGRPKASKSKKAVQVEQRNDTSDNDYSGQVPATRSVLADCDTLSVNEGPSDSPVFISLTSDCSAIPTDVLAHPDMSTVPIIDPATIDYGSFDFDFDFDWVPSSSFNIFPSNEAPFVPQPHISDSSNDDDGTLRWLQPEPSNSQFMPVGPSAPWYYHDTDDDVLPLLPPVPTPLSPSPSPIEQDSIADSDNLPLVWDTSTMGRQEDLDLSNIIPGNGVVTRKRAADGSESYSKRAKHT</sequence>
<proteinExistence type="predicted"/>
<gene>
    <name evidence="2" type="ORF">VNI00_015178</name>
</gene>
<keyword evidence="3" id="KW-1185">Reference proteome</keyword>
<dbReference type="EMBL" id="JAYKXP010000094">
    <property type="protein sequence ID" value="KAK7027544.1"/>
    <property type="molecule type" value="Genomic_DNA"/>
</dbReference>
<dbReference type="Proteomes" id="UP001383192">
    <property type="component" value="Unassembled WGS sequence"/>
</dbReference>
<evidence type="ECO:0000313" key="3">
    <source>
        <dbReference type="Proteomes" id="UP001383192"/>
    </source>
</evidence>
<evidence type="ECO:0000256" key="1">
    <source>
        <dbReference type="SAM" id="MobiDB-lite"/>
    </source>
</evidence>
<feature type="region of interest" description="Disordered" evidence="1">
    <location>
        <begin position="896"/>
        <end position="917"/>
    </location>
</feature>
<dbReference type="AlphaFoldDB" id="A0AAW0BM80"/>
<feature type="region of interest" description="Disordered" evidence="1">
    <location>
        <begin position="1150"/>
        <end position="1172"/>
    </location>
</feature>
<feature type="region of interest" description="Disordered" evidence="1">
    <location>
        <begin position="956"/>
        <end position="1010"/>
    </location>
</feature>
<accession>A0AAW0BM80</accession>
<reference evidence="2 3" key="1">
    <citation type="submission" date="2024-01" db="EMBL/GenBank/DDBJ databases">
        <title>A draft genome for a cacao thread blight-causing isolate of Paramarasmius palmivorus.</title>
        <authorList>
            <person name="Baruah I.K."/>
            <person name="Bukari Y."/>
            <person name="Amoako-Attah I."/>
            <person name="Meinhardt L.W."/>
            <person name="Bailey B.A."/>
            <person name="Cohen S.P."/>
        </authorList>
    </citation>
    <scope>NUCLEOTIDE SEQUENCE [LARGE SCALE GENOMIC DNA]</scope>
    <source>
        <strain evidence="2 3">GH-12</strain>
    </source>
</reference>
<comment type="caution">
    <text evidence="2">The sequence shown here is derived from an EMBL/GenBank/DDBJ whole genome shotgun (WGS) entry which is preliminary data.</text>
</comment>